<dbReference type="Gene3D" id="1.10.10.10">
    <property type="entry name" value="Winged helix-like DNA-binding domain superfamily/Winged helix DNA-binding domain"/>
    <property type="match status" value="1"/>
</dbReference>
<name>A0A0C2N227_THEKT</name>
<dbReference type="EMBL" id="JWZT01002990">
    <property type="protein sequence ID" value="KII67947.1"/>
    <property type="molecule type" value="Genomic_DNA"/>
</dbReference>
<comment type="caution">
    <text evidence="2">The sequence shown here is derived from an EMBL/GenBank/DDBJ whole genome shotgun (WGS) entry which is preliminary data.</text>
</comment>
<keyword evidence="3" id="KW-1185">Reference proteome</keyword>
<feature type="region of interest" description="Disordered" evidence="1">
    <location>
        <begin position="1"/>
        <end position="31"/>
    </location>
</feature>
<reference evidence="2 3" key="1">
    <citation type="journal article" date="2014" name="Genome Biol. Evol.">
        <title>The genome of the myxosporean Thelohanellus kitauei shows adaptations to nutrient acquisition within its fish host.</title>
        <authorList>
            <person name="Yang Y."/>
            <person name="Xiong J."/>
            <person name="Zhou Z."/>
            <person name="Huo F."/>
            <person name="Miao W."/>
            <person name="Ran C."/>
            <person name="Liu Y."/>
            <person name="Zhang J."/>
            <person name="Feng J."/>
            <person name="Wang M."/>
            <person name="Wang M."/>
            <person name="Wang L."/>
            <person name="Yao B."/>
        </authorList>
    </citation>
    <scope>NUCLEOTIDE SEQUENCE [LARGE SCALE GENOMIC DNA]</scope>
    <source>
        <strain evidence="2">Wuqing</strain>
    </source>
</reference>
<organism evidence="2 3">
    <name type="scientific">Thelohanellus kitauei</name>
    <name type="common">Myxosporean</name>
    <dbReference type="NCBI Taxonomy" id="669202"/>
    <lineage>
        <taxon>Eukaryota</taxon>
        <taxon>Metazoa</taxon>
        <taxon>Cnidaria</taxon>
        <taxon>Myxozoa</taxon>
        <taxon>Myxosporea</taxon>
        <taxon>Bivalvulida</taxon>
        <taxon>Platysporina</taxon>
        <taxon>Myxobolidae</taxon>
        <taxon>Thelohanellus</taxon>
    </lineage>
</organism>
<protein>
    <submittedName>
        <fullName evidence="2">Uncharacterized protein</fullName>
    </submittedName>
</protein>
<sequence length="145" mass="16811">MSMNTTSLNQIDNSNVDESLNTGDPIVPRGRSSYQKISDERRQRIINVHQNGSTVKNVADYDNLPRSTIQDIVKNTRKRDESANKNRGGRTFFKVNEEIKTFIRELVDEHYGLSFKQICHTLQHDSIIHYRKQQYITALNQCTIV</sequence>
<dbReference type="InterPro" id="IPR009057">
    <property type="entry name" value="Homeodomain-like_sf"/>
</dbReference>
<gene>
    <name evidence="2" type="ORF">RF11_01947</name>
</gene>
<dbReference type="OrthoDB" id="9996331at2759"/>
<proteinExistence type="predicted"/>
<evidence type="ECO:0000256" key="1">
    <source>
        <dbReference type="SAM" id="MobiDB-lite"/>
    </source>
</evidence>
<feature type="compositionally biased region" description="Polar residues" evidence="1">
    <location>
        <begin position="1"/>
        <end position="22"/>
    </location>
</feature>
<dbReference type="Proteomes" id="UP000031668">
    <property type="component" value="Unassembled WGS sequence"/>
</dbReference>
<evidence type="ECO:0000313" key="3">
    <source>
        <dbReference type="Proteomes" id="UP000031668"/>
    </source>
</evidence>
<dbReference type="InterPro" id="IPR036388">
    <property type="entry name" value="WH-like_DNA-bd_sf"/>
</dbReference>
<accession>A0A0C2N227</accession>
<dbReference type="SUPFAM" id="SSF46689">
    <property type="entry name" value="Homeodomain-like"/>
    <property type="match status" value="1"/>
</dbReference>
<evidence type="ECO:0000313" key="2">
    <source>
        <dbReference type="EMBL" id="KII67947.1"/>
    </source>
</evidence>
<dbReference type="AlphaFoldDB" id="A0A0C2N227"/>